<dbReference type="AlphaFoldDB" id="B4D0A2"/>
<dbReference type="STRING" id="497964.CfE428DRAFT_2340"/>
<accession>B4D0A2</accession>
<protein>
    <submittedName>
        <fullName evidence="1">Uncharacterized protein</fullName>
    </submittedName>
</protein>
<keyword evidence="2" id="KW-1185">Reference proteome</keyword>
<dbReference type="InParanoid" id="B4D0A2"/>
<dbReference type="eggNOG" id="COG0012">
    <property type="taxonomic scope" value="Bacteria"/>
</dbReference>
<evidence type="ECO:0000313" key="2">
    <source>
        <dbReference type="Proteomes" id="UP000005824"/>
    </source>
</evidence>
<dbReference type="Proteomes" id="UP000005824">
    <property type="component" value="Unassembled WGS sequence"/>
</dbReference>
<dbReference type="EMBL" id="ABVL01000005">
    <property type="protein sequence ID" value="EDY20416.1"/>
    <property type="molecule type" value="Genomic_DNA"/>
</dbReference>
<organism evidence="1 2">
    <name type="scientific">Chthoniobacter flavus Ellin428</name>
    <dbReference type="NCBI Taxonomy" id="497964"/>
    <lineage>
        <taxon>Bacteria</taxon>
        <taxon>Pseudomonadati</taxon>
        <taxon>Verrucomicrobiota</taxon>
        <taxon>Spartobacteria</taxon>
        <taxon>Chthoniobacterales</taxon>
        <taxon>Chthoniobacteraceae</taxon>
        <taxon>Chthoniobacter</taxon>
    </lineage>
</organism>
<proteinExistence type="predicted"/>
<evidence type="ECO:0000313" key="1">
    <source>
        <dbReference type="EMBL" id="EDY20416.1"/>
    </source>
</evidence>
<comment type="caution">
    <text evidence="1">The sequence shown here is derived from an EMBL/GenBank/DDBJ whole genome shotgun (WGS) entry which is preliminary data.</text>
</comment>
<sequence>MEFMRTTTSSTNASASFLSQLGSKVSGILHGFDRLRLRGTLRELYCPTVMEAYLCAQHLRYRDYAGLVEKLTAKVKASAEALAAELARPLIYLPSSARSKEQAARELAARDGIQEGLIGIFKAVEPCQAYALRRQREASGFEFRMEVRKCLHFYFYFAHATFGFMHVRLQSWFPFRVDVCLNGRHWLARQLEAAGIAYRKRENALLWVEDPGAAQRLLDAQVHWDWRRTLEGLLQQTHPQSALIRRPLHLQYYWSVAESEFATDCLFRDPADLARLYPSLIHHGLRSFSSPDVMRFLGRKVPTTGRVDPRFAGEVISDLKQRPEGVRIKHSVGGNSIKLYDKQGSVLRVETTINNPLDFRAYRRAENQPQGEKDWRVLRRSVCDLPRRAEVSRAANERYLGALSAVHSTIPLLTWTKSVCQSHRHGPQRWRALNPLSPDDAALLRAVNRGEWAINGFRNRDLRHRLYPSKTSAQKEKQNARKTGRRILLLRQHGLVSKVSRTHRYVLTEKGRQTITALLAAADANTIELTKLAA</sequence>
<reference evidence="1 2" key="1">
    <citation type="journal article" date="2011" name="J. Bacteriol.">
        <title>Genome sequence of Chthoniobacter flavus Ellin428, an aerobic heterotrophic soil bacterium.</title>
        <authorList>
            <person name="Kant R."/>
            <person name="van Passel M.W."/>
            <person name="Palva A."/>
            <person name="Lucas S."/>
            <person name="Lapidus A."/>
            <person name="Glavina Del Rio T."/>
            <person name="Dalin E."/>
            <person name="Tice H."/>
            <person name="Bruce D."/>
            <person name="Goodwin L."/>
            <person name="Pitluck S."/>
            <person name="Larimer F.W."/>
            <person name="Land M.L."/>
            <person name="Hauser L."/>
            <person name="Sangwan P."/>
            <person name="de Vos W.M."/>
            <person name="Janssen P.H."/>
            <person name="Smidt H."/>
        </authorList>
    </citation>
    <scope>NUCLEOTIDE SEQUENCE [LARGE SCALE GENOMIC DNA]</scope>
    <source>
        <strain evidence="1 2">Ellin428</strain>
    </source>
</reference>
<name>B4D0A2_9BACT</name>
<gene>
    <name evidence="1" type="ORF">CfE428DRAFT_2340</name>
</gene>